<feature type="compositionally biased region" description="Polar residues" evidence="1">
    <location>
        <begin position="130"/>
        <end position="143"/>
    </location>
</feature>
<feature type="compositionally biased region" description="Polar residues" evidence="1">
    <location>
        <begin position="288"/>
        <end position="298"/>
    </location>
</feature>
<keyword evidence="3" id="KW-1185">Reference proteome</keyword>
<name>A0A9P9FTP4_9HYPO</name>
<gene>
    <name evidence="2" type="ORF">EDB81DRAFT_34390</name>
</gene>
<feature type="region of interest" description="Disordered" evidence="1">
    <location>
        <begin position="446"/>
        <end position="469"/>
    </location>
</feature>
<feature type="region of interest" description="Disordered" evidence="1">
    <location>
        <begin position="1"/>
        <end position="28"/>
    </location>
</feature>
<proteinExistence type="predicted"/>
<sequence length="469" mass="51225">MHRRGPSASASNPGRHHRPLLTAGPWSGPSNAMALHSLAGPPFETRHSMGAPSEFGLHAPADDSTFIEQAFLPTNTQARPEPAVTHPYSQHDMTEQASAGLNQDIVVVRSYSEPAISQSHPNGMDEPPRTQVSSGVNQDTTTTQSNSEFTFAQTNSQLAITQNHSELALPEANLDLANDLKPAESIERQVGSKPTALQTTPKSATSQDLAQASSPATPRPAAFQPYRKLTPTRSYSYTAQLAADRAEQAADLAETEAFHRRAVSLLVMDTESEILEDDSQSEEYSVEPTESVTPTPLEFSNTLGEEDKFAQRNDEPGELSPISAHDAVMPALNDFQGPFDFMPTVQPSQPFINAGYPNNGMHLAAMYPAPTHMPTMMPQAHHQLQPYAPQGLQMQVAMGPQAMRLGYPPNMFQQHVPHYNAPHPYQAPQTYQAPQSYQASRQYVSPYPPVHGQPGSPQDFPHTQFGHQM</sequence>
<feature type="compositionally biased region" description="Acidic residues" evidence="1">
    <location>
        <begin position="275"/>
        <end position="285"/>
    </location>
</feature>
<dbReference type="AlphaFoldDB" id="A0A9P9FTP4"/>
<feature type="region of interest" description="Disordered" evidence="1">
    <location>
        <begin position="275"/>
        <end position="298"/>
    </location>
</feature>
<dbReference type="EMBL" id="JAGMUV010000001">
    <property type="protein sequence ID" value="KAH7176280.1"/>
    <property type="molecule type" value="Genomic_DNA"/>
</dbReference>
<evidence type="ECO:0000256" key="1">
    <source>
        <dbReference type="SAM" id="MobiDB-lite"/>
    </source>
</evidence>
<evidence type="ECO:0000313" key="3">
    <source>
        <dbReference type="Proteomes" id="UP000738349"/>
    </source>
</evidence>
<evidence type="ECO:0000313" key="2">
    <source>
        <dbReference type="EMBL" id="KAH7176280.1"/>
    </source>
</evidence>
<feature type="compositionally biased region" description="Polar residues" evidence="1">
    <location>
        <begin position="195"/>
        <end position="216"/>
    </location>
</feature>
<accession>A0A9P9FTP4</accession>
<feature type="region of interest" description="Disordered" evidence="1">
    <location>
        <begin position="116"/>
        <end position="143"/>
    </location>
</feature>
<protein>
    <submittedName>
        <fullName evidence="2">Uncharacterized protein</fullName>
    </submittedName>
</protein>
<comment type="caution">
    <text evidence="2">The sequence shown here is derived from an EMBL/GenBank/DDBJ whole genome shotgun (WGS) entry which is preliminary data.</text>
</comment>
<organism evidence="2 3">
    <name type="scientific">Dactylonectria macrodidyma</name>
    <dbReference type="NCBI Taxonomy" id="307937"/>
    <lineage>
        <taxon>Eukaryota</taxon>
        <taxon>Fungi</taxon>
        <taxon>Dikarya</taxon>
        <taxon>Ascomycota</taxon>
        <taxon>Pezizomycotina</taxon>
        <taxon>Sordariomycetes</taxon>
        <taxon>Hypocreomycetidae</taxon>
        <taxon>Hypocreales</taxon>
        <taxon>Nectriaceae</taxon>
        <taxon>Dactylonectria</taxon>
    </lineage>
</organism>
<dbReference type="Proteomes" id="UP000738349">
    <property type="component" value="Unassembled WGS sequence"/>
</dbReference>
<feature type="region of interest" description="Disordered" evidence="1">
    <location>
        <begin position="186"/>
        <end position="228"/>
    </location>
</feature>
<reference evidence="2" key="1">
    <citation type="journal article" date="2021" name="Nat. Commun.">
        <title>Genetic determinants of endophytism in the Arabidopsis root mycobiome.</title>
        <authorList>
            <person name="Mesny F."/>
            <person name="Miyauchi S."/>
            <person name="Thiergart T."/>
            <person name="Pickel B."/>
            <person name="Atanasova L."/>
            <person name="Karlsson M."/>
            <person name="Huettel B."/>
            <person name="Barry K.W."/>
            <person name="Haridas S."/>
            <person name="Chen C."/>
            <person name="Bauer D."/>
            <person name="Andreopoulos W."/>
            <person name="Pangilinan J."/>
            <person name="LaButti K."/>
            <person name="Riley R."/>
            <person name="Lipzen A."/>
            <person name="Clum A."/>
            <person name="Drula E."/>
            <person name="Henrissat B."/>
            <person name="Kohler A."/>
            <person name="Grigoriev I.V."/>
            <person name="Martin F.M."/>
            <person name="Hacquard S."/>
        </authorList>
    </citation>
    <scope>NUCLEOTIDE SEQUENCE</scope>
    <source>
        <strain evidence="2">MPI-CAGE-AT-0147</strain>
    </source>
</reference>